<evidence type="ECO:0000313" key="2">
    <source>
        <dbReference type="EMBL" id="EEX69948.1"/>
    </source>
</evidence>
<gene>
    <name evidence="2" type="ORF">MITSMUL_03079</name>
</gene>
<sequence>MMELAKNEHIIVQPADFPYPLRGIYIDDGRLKMIGIAKDIETLAERRSVFAEELGHHFTSVGNATVCHCYADRIFMDKTEHKAMVWAGHYLVPERDLDDAVKQGHISLWDLADYFTVTEKFMAFCVKMYKGD</sequence>
<reference evidence="2" key="1">
    <citation type="submission" date="2009-09" db="EMBL/GenBank/DDBJ databases">
        <authorList>
            <person name="Weinstock G."/>
            <person name="Sodergren E."/>
            <person name="Clifton S."/>
            <person name="Fulton L."/>
            <person name="Fulton B."/>
            <person name="Courtney L."/>
            <person name="Fronick C."/>
            <person name="Harrison M."/>
            <person name="Strong C."/>
            <person name="Farmer C."/>
            <person name="Delahaunty K."/>
            <person name="Markovic C."/>
            <person name="Hall O."/>
            <person name="Minx P."/>
            <person name="Tomlinson C."/>
            <person name="Mitreva M."/>
            <person name="Nelson J."/>
            <person name="Hou S."/>
            <person name="Wollam A."/>
            <person name="Pepin K.H."/>
            <person name="Johnson M."/>
            <person name="Bhonagiri V."/>
            <person name="Nash W.E."/>
            <person name="Warren W."/>
            <person name="Chinwalla A."/>
            <person name="Mardis E.R."/>
            <person name="Wilson R.K."/>
        </authorList>
    </citation>
    <scope>NUCLEOTIDE SEQUENCE [LARGE SCALE GENOMIC DNA]</scope>
    <source>
        <strain evidence="2">DSM 20544</strain>
    </source>
</reference>
<dbReference type="Pfam" id="PF06114">
    <property type="entry name" value="Peptidase_M78"/>
    <property type="match status" value="1"/>
</dbReference>
<name>C9KJ82_9FIRM</name>
<dbReference type="HOGENOM" id="CLU_134323_0_0_9"/>
<dbReference type="InterPro" id="IPR010359">
    <property type="entry name" value="IrrE_HExxH"/>
</dbReference>
<dbReference type="Proteomes" id="UP000003671">
    <property type="component" value="Unassembled WGS sequence"/>
</dbReference>
<dbReference type="eggNOG" id="COG2856">
    <property type="taxonomic scope" value="Bacteria"/>
</dbReference>
<feature type="domain" description="IrrE N-terminal-like" evidence="1">
    <location>
        <begin position="27"/>
        <end position="124"/>
    </location>
</feature>
<keyword evidence="3" id="KW-1185">Reference proteome</keyword>
<dbReference type="EMBL" id="ABWK02000001">
    <property type="protein sequence ID" value="EEX69948.1"/>
    <property type="molecule type" value="Genomic_DNA"/>
</dbReference>
<protein>
    <submittedName>
        <fullName evidence="2">Toxin-antitoxin system, toxin component</fullName>
    </submittedName>
</protein>
<dbReference type="AlphaFoldDB" id="C9KJ82"/>
<accession>C9KJ82</accession>
<proteinExistence type="predicted"/>
<dbReference type="STRING" id="500635.MITSMUL_03079"/>
<organism evidence="2 3">
    <name type="scientific">Mitsuokella multacida DSM 20544</name>
    <dbReference type="NCBI Taxonomy" id="500635"/>
    <lineage>
        <taxon>Bacteria</taxon>
        <taxon>Bacillati</taxon>
        <taxon>Bacillota</taxon>
        <taxon>Negativicutes</taxon>
        <taxon>Selenomonadales</taxon>
        <taxon>Selenomonadaceae</taxon>
        <taxon>Mitsuokella</taxon>
    </lineage>
</organism>
<comment type="caution">
    <text evidence="2">The sequence shown here is derived from an EMBL/GenBank/DDBJ whole genome shotgun (WGS) entry which is preliminary data.</text>
</comment>
<evidence type="ECO:0000313" key="3">
    <source>
        <dbReference type="Proteomes" id="UP000003671"/>
    </source>
</evidence>
<evidence type="ECO:0000259" key="1">
    <source>
        <dbReference type="Pfam" id="PF06114"/>
    </source>
</evidence>